<dbReference type="InParanoid" id="A0A2G4YPU1"/>
<feature type="domain" description="Enoyl-CoA hydratase/isomerase" evidence="4">
    <location>
        <begin position="16"/>
        <end position="341"/>
    </location>
</feature>
<dbReference type="Proteomes" id="UP000229730">
    <property type="component" value="Unassembled WGS sequence"/>
</dbReference>
<evidence type="ECO:0000313" key="5">
    <source>
        <dbReference type="EMBL" id="PHZ84341.1"/>
    </source>
</evidence>
<comment type="caution">
    <text evidence="5">The sequence shown here is derived from an EMBL/GenBank/DDBJ whole genome shotgun (WGS) entry which is preliminary data.</text>
</comment>
<evidence type="ECO:0000259" key="4">
    <source>
        <dbReference type="Pfam" id="PF16113"/>
    </source>
</evidence>
<comment type="catalytic activity">
    <reaction evidence="1">
        <text>3-hydroxy-2-methylpropanoyl-CoA + H2O = 3-hydroxy-2-methylpropanoate + CoA + H(+)</text>
        <dbReference type="Rhea" id="RHEA:20888"/>
        <dbReference type="ChEBI" id="CHEBI:11805"/>
        <dbReference type="ChEBI" id="CHEBI:15377"/>
        <dbReference type="ChEBI" id="CHEBI:15378"/>
        <dbReference type="ChEBI" id="CHEBI:57287"/>
        <dbReference type="ChEBI" id="CHEBI:57340"/>
        <dbReference type="EC" id="3.1.2.4"/>
    </reaction>
</comment>
<reference evidence="5 6" key="1">
    <citation type="submission" date="2017-10" db="EMBL/GenBank/DDBJ databases">
        <title>Frigbacter circumglobatus gen. nov. sp. nov., isolated from sediment cultured in situ.</title>
        <authorList>
            <person name="Zhao Z."/>
        </authorList>
    </citation>
    <scope>NUCLEOTIDE SEQUENCE [LARGE SCALE GENOMIC DNA]</scope>
    <source>
        <strain evidence="5 6">ZYL</strain>
    </source>
</reference>
<accession>A0A2G4YPU1</accession>
<keyword evidence="3" id="KW-0378">Hydrolase</keyword>
<dbReference type="FunFam" id="3.90.226.10:FF:000026">
    <property type="entry name" value="3-hydroxyisobutyryl-CoA hydrolase, mitochondrial"/>
    <property type="match status" value="1"/>
</dbReference>
<dbReference type="OrthoDB" id="9790967at2"/>
<dbReference type="GO" id="GO:0006574">
    <property type="term" value="P:L-valine catabolic process"/>
    <property type="evidence" value="ECO:0007669"/>
    <property type="project" value="TreeGrafter"/>
</dbReference>
<evidence type="ECO:0000313" key="6">
    <source>
        <dbReference type="Proteomes" id="UP000229730"/>
    </source>
</evidence>
<dbReference type="PANTHER" id="PTHR43176">
    <property type="entry name" value="3-HYDROXYISOBUTYRYL-COA HYDROLASE-RELATED"/>
    <property type="match status" value="1"/>
</dbReference>
<dbReference type="EMBL" id="PDEM01000024">
    <property type="protein sequence ID" value="PHZ84341.1"/>
    <property type="molecule type" value="Genomic_DNA"/>
</dbReference>
<dbReference type="AlphaFoldDB" id="A0A2G4YPU1"/>
<gene>
    <name evidence="5" type="ORF">CRD36_11020</name>
</gene>
<dbReference type="RefSeq" id="WP_099473188.1">
    <property type="nucleotide sequence ID" value="NZ_CP041025.1"/>
</dbReference>
<name>A0A2G4YPU1_9PROT</name>
<evidence type="ECO:0000256" key="1">
    <source>
        <dbReference type="ARBA" id="ARBA00001709"/>
    </source>
</evidence>
<dbReference type="InterPro" id="IPR029045">
    <property type="entry name" value="ClpP/crotonase-like_dom_sf"/>
</dbReference>
<dbReference type="InterPro" id="IPR032259">
    <property type="entry name" value="HIBYL-CoA-H"/>
</dbReference>
<dbReference type="EC" id="3.1.2.4" evidence="2"/>
<dbReference type="SUPFAM" id="SSF52096">
    <property type="entry name" value="ClpP/crotonase"/>
    <property type="match status" value="1"/>
</dbReference>
<evidence type="ECO:0000256" key="2">
    <source>
        <dbReference type="ARBA" id="ARBA00011915"/>
    </source>
</evidence>
<dbReference type="GO" id="GO:0003860">
    <property type="term" value="F:3-hydroxyisobutyryl-CoA hydrolase activity"/>
    <property type="evidence" value="ECO:0007669"/>
    <property type="project" value="UniProtKB-EC"/>
</dbReference>
<dbReference type="NCBIfam" id="NF004127">
    <property type="entry name" value="PRK05617.1"/>
    <property type="match status" value="1"/>
</dbReference>
<keyword evidence="6" id="KW-1185">Reference proteome</keyword>
<dbReference type="Pfam" id="PF16113">
    <property type="entry name" value="ECH_2"/>
    <property type="match status" value="1"/>
</dbReference>
<dbReference type="PANTHER" id="PTHR43176:SF3">
    <property type="entry name" value="3-HYDROXYISOBUTYRYL-COA HYDROLASE, MITOCHONDRIAL"/>
    <property type="match status" value="1"/>
</dbReference>
<dbReference type="CDD" id="cd06558">
    <property type="entry name" value="crotonase-like"/>
    <property type="match status" value="1"/>
</dbReference>
<organism evidence="5 6">
    <name type="scientific">Paremcibacter congregatus</name>
    <dbReference type="NCBI Taxonomy" id="2043170"/>
    <lineage>
        <taxon>Bacteria</taxon>
        <taxon>Pseudomonadati</taxon>
        <taxon>Pseudomonadota</taxon>
        <taxon>Alphaproteobacteria</taxon>
        <taxon>Emcibacterales</taxon>
        <taxon>Emcibacteraceae</taxon>
        <taxon>Paremcibacter</taxon>
    </lineage>
</organism>
<dbReference type="InterPro" id="IPR045004">
    <property type="entry name" value="ECH_dom"/>
</dbReference>
<proteinExistence type="predicted"/>
<protein>
    <recommendedName>
        <fullName evidence="2">3-hydroxyisobutyryl-CoA hydrolase</fullName>
        <ecNumber evidence="2">3.1.2.4</ecNumber>
    </recommendedName>
</protein>
<sequence>MTSEAEILFEARNGLGIITLNRPKALNSLSTDMCAQMDQALINWAGDDAIKAVIIRGAGEKAFCAGGDVKTLAENSPEDHHLATEFFRTEYVMNSRIYHFPKPYIALLDGITMGGGVGVSVHGSHRIITEKTLFAMPESAIGLIPDVGGGYFMPRLPGKLGLYLGLTGARLRGADILYAGIGTSYMASAKLDDLIDALVAAEIKDVQDVDQVISAFAEDPGEASLDEFRDLIDAAFGEVTLEAVLDHLDAIDHPWAEKTLATLNKMSPVSMKVIIEQILQGAELEFDDVMKMEYRIVSHIVSYQSDFYEGVRAVLIDKDQNPTWNPPTVEEVTDEMVMAHFAPLGDKELIL</sequence>
<evidence type="ECO:0000256" key="3">
    <source>
        <dbReference type="ARBA" id="ARBA00022801"/>
    </source>
</evidence>
<dbReference type="Gene3D" id="3.90.226.10">
    <property type="entry name" value="2-enoyl-CoA Hydratase, Chain A, domain 1"/>
    <property type="match status" value="1"/>
</dbReference>